<reference evidence="1" key="2">
    <citation type="submission" date="2023-02" db="EMBL/GenBank/DDBJ databases">
        <authorList>
            <person name="Swenson N.G."/>
            <person name="Wegrzyn J.L."/>
            <person name="Mcevoy S.L."/>
        </authorList>
    </citation>
    <scope>NUCLEOTIDE SEQUENCE</scope>
    <source>
        <strain evidence="1">91603</strain>
        <tissue evidence="1">Leaf</tissue>
    </source>
</reference>
<dbReference type="Proteomes" id="UP001064489">
    <property type="component" value="Chromosome 10"/>
</dbReference>
<dbReference type="EMBL" id="JAJSOW010000105">
    <property type="protein sequence ID" value="KAI9165782.1"/>
    <property type="molecule type" value="Genomic_DNA"/>
</dbReference>
<keyword evidence="2" id="KW-1185">Reference proteome</keyword>
<proteinExistence type="predicted"/>
<evidence type="ECO:0000313" key="1">
    <source>
        <dbReference type="EMBL" id="KAI9165782.1"/>
    </source>
</evidence>
<dbReference type="AlphaFoldDB" id="A0AAD5NM30"/>
<sequence>MDSLEEEANEMVFYQDIVDKLISEDGNLEDDRTSGRLVHYGDWTKGSGREKRREEADVGQCRMVDLVD</sequence>
<evidence type="ECO:0000313" key="2">
    <source>
        <dbReference type="Proteomes" id="UP001064489"/>
    </source>
</evidence>
<organism evidence="1 2">
    <name type="scientific">Acer negundo</name>
    <name type="common">Box elder</name>
    <dbReference type="NCBI Taxonomy" id="4023"/>
    <lineage>
        <taxon>Eukaryota</taxon>
        <taxon>Viridiplantae</taxon>
        <taxon>Streptophyta</taxon>
        <taxon>Embryophyta</taxon>
        <taxon>Tracheophyta</taxon>
        <taxon>Spermatophyta</taxon>
        <taxon>Magnoliopsida</taxon>
        <taxon>eudicotyledons</taxon>
        <taxon>Gunneridae</taxon>
        <taxon>Pentapetalae</taxon>
        <taxon>rosids</taxon>
        <taxon>malvids</taxon>
        <taxon>Sapindales</taxon>
        <taxon>Sapindaceae</taxon>
        <taxon>Hippocastanoideae</taxon>
        <taxon>Acereae</taxon>
        <taxon>Acer</taxon>
    </lineage>
</organism>
<protein>
    <submittedName>
        <fullName evidence="1">Uncharacterized protein</fullName>
    </submittedName>
</protein>
<name>A0AAD5NM30_ACENE</name>
<accession>A0AAD5NM30</accession>
<reference evidence="1" key="1">
    <citation type="journal article" date="2022" name="Plant J.">
        <title>Strategies of tolerance reflected in two North American maple genomes.</title>
        <authorList>
            <person name="McEvoy S.L."/>
            <person name="Sezen U.U."/>
            <person name="Trouern-Trend A."/>
            <person name="McMahon S.M."/>
            <person name="Schaberg P.G."/>
            <person name="Yang J."/>
            <person name="Wegrzyn J.L."/>
            <person name="Swenson N.G."/>
        </authorList>
    </citation>
    <scope>NUCLEOTIDE SEQUENCE</scope>
    <source>
        <strain evidence="1">91603</strain>
    </source>
</reference>
<gene>
    <name evidence="1" type="ORF">LWI28_020328</name>
</gene>
<comment type="caution">
    <text evidence="1">The sequence shown here is derived from an EMBL/GenBank/DDBJ whole genome shotgun (WGS) entry which is preliminary data.</text>
</comment>